<dbReference type="GO" id="GO:0003676">
    <property type="term" value="F:nucleic acid binding"/>
    <property type="evidence" value="ECO:0007669"/>
    <property type="project" value="InterPro"/>
</dbReference>
<dbReference type="AlphaFoldDB" id="A0A9Q1RGB4"/>
<name>A0A9Q1RGB4_9SOLA</name>
<evidence type="ECO:0008006" key="3">
    <source>
        <dbReference type="Google" id="ProtNLM"/>
    </source>
</evidence>
<proteinExistence type="predicted"/>
<sequence length="182" mass="19881">MQEAPRFSYATMLAKKISTSPSAILAKKAVRVAPSDTESRPRTGPIIVVGPKEKVICVRGLQKKLKVVELIQALKKFGLVKLDSLHIKRSEFGSCSGTLEFLSNDSARAAVEAGKIKFGEHVGFVSFGSALPYSESSFRFIGEDETPAKDEAVDRFFFTCLRTSPNAATQFSCVTLIVFLIE</sequence>
<comment type="caution">
    <text evidence="1">The sequence shown here is derived from an EMBL/GenBank/DDBJ whole genome shotgun (WGS) entry which is preliminary data.</text>
</comment>
<dbReference type="SUPFAM" id="SSF54928">
    <property type="entry name" value="RNA-binding domain, RBD"/>
    <property type="match status" value="1"/>
</dbReference>
<evidence type="ECO:0000313" key="2">
    <source>
        <dbReference type="Proteomes" id="UP001152561"/>
    </source>
</evidence>
<dbReference type="InterPro" id="IPR035979">
    <property type="entry name" value="RBD_domain_sf"/>
</dbReference>
<evidence type="ECO:0000313" key="1">
    <source>
        <dbReference type="EMBL" id="KAJ8554364.1"/>
    </source>
</evidence>
<protein>
    <recommendedName>
        <fullName evidence="3">RRM domain-containing protein</fullName>
    </recommendedName>
</protein>
<dbReference type="CDD" id="cd00590">
    <property type="entry name" value="RRM_SF"/>
    <property type="match status" value="1"/>
</dbReference>
<accession>A0A9Q1RGB4</accession>
<dbReference type="EMBL" id="JAJAGQ010000009">
    <property type="protein sequence ID" value="KAJ8554364.1"/>
    <property type="molecule type" value="Genomic_DNA"/>
</dbReference>
<keyword evidence="2" id="KW-1185">Reference proteome</keyword>
<dbReference type="OrthoDB" id="1300996at2759"/>
<gene>
    <name evidence="1" type="ORF">K7X08_025042</name>
</gene>
<reference evidence="2" key="1">
    <citation type="journal article" date="2023" name="Proc. Natl. Acad. Sci. U.S.A.">
        <title>Genomic and structural basis for evolution of tropane alkaloid biosynthesis.</title>
        <authorList>
            <person name="Wanga Y.-J."/>
            <person name="Taina T."/>
            <person name="Yua J.-Y."/>
            <person name="Lia J."/>
            <person name="Xua B."/>
            <person name="Chenc J."/>
            <person name="D'Auriad J.C."/>
            <person name="Huanga J.-P."/>
            <person name="Huanga S.-X."/>
        </authorList>
    </citation>
    <scope>NUCLEOTIDE SEQUENCE [LARGE SCALE GENOMIC DNA]</scope>
    <source>
        <strain evidence="2">cv. KIB-2019</strain>
    </source>
</reference>
<organism evidence="1 2">
    <name type="scientific">Anisodus acutangulus</name>
    <dbReference type="NCBI Taxonomy" id="402998"/>
    <lineage>
        <taxon>Eukaryota</taxon>
        <taxon>Viridiplantae</taxon>
        <taxon>Streptophyta</taxon>
        <taxon>Embryophyta</taxon>
        <taxon>Tracheophyta</taxon>
        <taxon>Spermatophyta</taxon>
        <taxon>Magnoliopsida</taxon>
        <taxon>eudicotyledons</taxon>
        <taxon>Gunneridae</taxon>
        <taxon>Pentapetalae</taxon>
        <taxon>asterids</taxon>
        <taxon>lamiids</taxon>
        <taxon>Solanales</taxon>
        <taxon>Solanaceae</taxon>
        <taxon>Solanoideae</taxon>
        <taxon>Hyoscyameae</taxon>
        <taxon>Anisodus</taxon>
    </lineage>
</organism>
<dbReference type="Proteomes" id="UP001152561">
    <property type="component" value="Unassembled WGS sequence"/>
</dbReference>